<accession>A0ABN9PA77</accession>
<comment type="caution">
    <text evidence="2">The sequence shown here is derived from an EMBL/GenBank/DDBJ whole genome shotgun (WGS) entry which is preliminary data.</text>
</comment>
<evidence type="ECO:0000256" key="1">
    <source>
        <dbReference type="SAM" id="MobiDB-lite"/>
    </source>
</evidence>
<proteinExistence type="predicted"/>
<sequence>MCASAALDIEARRFVAREIINDAPLATRHGRLSKVMVSGRHCAPVLRDEQGPHILDLEAALRRAGRAVPPRRSGSPPPQAPATARRPAAAPPTRRRPSAAAKAAPPASPAP</sequence>
<evidence type="ECO:0000313" key="3">
    <source>
        <dbReference type="Proteomes" id="UP001189429"/>
    </source>
</evidence>
<evidence type="ECO:0000313" key="2">
    <source>
        <dbReference type="EMBL" id="CAK0788181.1"/>
    </source>
</evidence>
<reference evidence="2" key="1">
    <citation type="submission" date="2023-10" db="EMBL/GenBank/DDBJ databases">
        <authorList>
            <person name="Chen Y."/>
            <person name="Shah S."/>
            <person name="Dougan E. K."/>
            <person name="Thang M."/>
            <person name="Chan C."/>
        </authorList>
    </citation>
    <scope>NUCLEOTIDE SEQUENCE [LARGE SCALE GENOMIC DNA]</scope>
</reference>
<feature type="region of interest" description="Disordered" evidence="1">
    <location>
        <begin position="64"/>
        <end position="111"/>
    </location>
</feature>
<name>A0ABN9PA77_9DINO</name>
<dbReference type="EMBL" id="CAUYUJ010000003">
    <property type="protein sequence ID" value="CAK0788181.1"/>
    <property type="molecule type" value="Genomic_DNA"/>
</dbReference>
<protein>
    <submittedName>
        <fullName evidence="2">Uncharacterized protein</fullName>
    </submittedName>
</protein>
<gene>
    <name evidence="2" type="ORF">PCOR1329_LOCUS128</name>
</gene>
<feature type="compositionally biased region" description="Low complexity" evidence="1">
    <location>
        <begin position="81"/>
        <end position="105"/>
    </location>
</feature>
<dbReference type="Proteomes" id="UP001189429">
    <property type="component" value="Unassembled WGS sequence"/>
</dbReference>
<keyword evidence="3" id="KW-1185">Reference proteome</keyword>
<organism evidence="2 3">
    <name type="scientific">Prorocentrum cordatum</name>
    <dbReference type="NCBI Taxonomy" id="2364126"/>
    <lineage>
        <taxon>Eukaryota</taxon>
        <taxon>Sar</taxon>
        <taxon>Alveolata</taxon>
        <taxon>Dinophyceae</taxon>
        <taxon>Prorocentrales</taxon>
        <taxon>Prorocentraceae</taxon>
        <taxon>Prorocentrum</taxon>
    </lineage>
</organism>